<dbReference type="GO" id="GO:0046294">
    <property type="term" value="P:formaldehyde catabolic process"/>
    <property type="evidence" value="ECO:0007669"/>
    <property type="project" value="TreeGrafter"/>
</dbReference>
<comment type="caution">
    <text evidence="8">The sequence shown here is derived from an EMBL/GenBank/DDBJ whole genome shotgun (WGS) entry which is preliminary data.</text>
</comment>
<evidence type="ECO:0000259" key="7">
    <source>
        <dbReference type="SMART" id="SM00829"/>
    </source>
</evidence>
<keyword evidence="3 6" id="KW-0862">Zinc</keyword>
<dbReference type="GO" id="GO:0008270">
    <property type="term" value="F:zinc ion binding"/>
    <property type="evidence" value="ECO:0007669"/>
    <property type="project" value="InterPro"/>
</dbReference>
<keyword evidence="10" id="KW-1185">Reference proteome</keyword>
<dbReference type="InterPro" id="IPR020843">
    <property type="entry name" value="ER"/>
</dbReference>
<sequence length="375" mass="38813">MKTRAAILRQSGLSRPYAQSQPLSIEEVELRPPGPEEVLVKIAAAGLCHSDLSGINGDRPRPLPVALGHEASGVVVETGSGVTDLAAGDHVVMSFLPVCGHCPSCSDGRASLCQPGHAANAAGTLLSGKRRIVCDGAEVNHHSGVSAFSEYSVIHRRSIVKIDQEIPLVQAALFGCAVMTGVGTVLNTCGVRLGQSVAVVGLGGVGLSSVLGAVAAGAGQVIAIDLSAEKLRIARDLGATHAFLADDPDIQESVRELTDGGVDHAVEMAGAAAAFELAFRLTRRGGTTATAGLASPNSVFHIPPVPLVAEERVIRGSYMGSCVPSRDIPRYISLFRSGKLPVDKLLSSTGPLEGINAAFDRLDRGEVVRHVVVMP</sequence>
<dbReference type="Proteomes" id="UP000278036">
    <property type="component" value="Unassembled WGS sequence"/>
</dbReference>
<evidence type="ECO:0000313" key="11">
    <source>
        <dbReference type="Proteomes" id="UP000278036"/>
    </source>
</evidence>
<dbReference type="SMART" id="SM00829">
    <property type="entry name" value="PKS_ER"/>
    <property type="match status" value="1"/>
</dbReference>
<dbReference type="EMBL" id="RFLX01000006">
    <property type="protein sequence ID" value="RMI24960.1"/>
    <property type="molecule type" value="Genomic_DNA"/>
</dbReference>
<dbReference type="InterPro" id="IPR013154">
    <property type="entry name" value="ADH-like_N"/>
</dbReference>
<dbReference type="InterPro" id="IPR036291">
    <property type="entry name" value="NAD(P)-bd_dom_sf"/>
</dbReference>
<feature type="domain" description="Enoyl reductase (ER)" evidence="7">
    <location>
        <begin position="18"/>
        <end position="374"/>
    </location>
</feature>
<dbReference type="RefSeq" id="WP_120636765.1">
    <property type="nucleotide sequence ID" value="NZ_RAQU01000010.1"/>
</dbReference>
<keyword evidence="2 6" id="KW-0479">Metal-binding</keyword>
<dbReference type="CDD" id="cd08281">
    <property type="entry name" value="liver_ADH_like1"/>
    <property type="match status" value="1"/>
</dbReference>
<protein>
    <submittedName>
        <fullName evidence="8">Alcohol dehydrogenase</fullName>
    </submittedName>
</protein>
<keyword evidence="5" id="KW-0520">NAD</keyword>
<dbReference type="Proteomes" id="UP000274097">
    <property type="component" value="Unassembled WGS sequence"/>
</dbReference>
<dbReference type="FunFam" id="3.40.50.720:FF:000003">
    <property type="entry name" value="S-(hydroxymethyl)glutathione dehydrogenase"/>
    <property type="match status" value="1"/>
</dbReference>
<evidence type="ECO:0000256" key="2">
    <source>
        <dbReference type="ARBA" id="ARBA00022723"/>
    </source>
</evidence>
<dbReference type="OrthoDB" id="9770544at2"/>
<comment type="cofactor">
    <cofactor evidence="1 6">
        <name>Zn(2+)</name>
        <dbReference type="ChEBI" id="CHEBI:29105"/>
    </cofactor>
</comment>
<evidence type="ECO:0000256" key="5">
    <source>
        <dbReference type="ARBA" id="ARBA00023027"/>
    </source>
</evidence>
<dbReference type="EMBL" id="RAQU01000010">
    <property type="protein sequence ID" value="RKK05746.1"/>
    <property type="molecule type" value="Genomic_DNA"/>
</dbReference>
<dbReference type="AlphaFoldDB" id="A0A3A9JPE3"/>
<name>A0A3A9JPE3_9PROT</name>
<evidence type="ECO:0000313" key="9">
    <source>
        <dbReference type="EMBL" id="RMI24960.1"/>
    </source>
</evidence>
<evidence type="ECO:0000313" key="10">
    <source>
        <dbReference type="Proteomes" id="UP000274097"/>
    </source>
</evidence>
<organism evidence="8 11">
    <name type="scientific">Teichococcus wenyumeiae</name>
    <dbReference type="NCBI Taxonomy" id="2478470"/>
    <lineage>
        <taxon>Bacteria</taxon>
        <taxon>Pseudomonadati</taxon>
        <taxon>Pseudomonadota</taxon>
        <taxon>Alphaproteobacteria</taxon>
        <taxon>Acetobacterales</taxon>
        <taxon>Roseomonadaceae</taxon>
        <taxon>Roseomonas</taxon>
    </lineage>
</organism>
<dbReference type="InterPro" id="IPR013149">
    <property type="entry name" value="ADH-like_C"/>
</dbReference>
<dbReference type="GO" id="GO:0051903">
    <property type="term" value="F:S-(hydroxymethyl)glutathione dehydrogenase [NAD(P)+] activity"/>
    <property type="evidence" value="ECO:0007669"/>
    <property type="project" value="TreeGrafter"/>
</dbReference>
<evidence type="ECO:0000256" key="4">
    <source>
        <dbReference type="ARBA" id="ARBA00023002"/>
    </source>
</evidence>
<dbReference type="GO" id="GO:0005829">
    <property type="term" value="C:cytosol"/>
    <property type="evidence" value="ECO:0007669"/>
    <property type="project" value="TreeGrafter"/>
</dbReference>
<dbReference type="Gene3D" id="3.90.180.10">
    <property type="entry name" value="Medium-chain alcohol dehydrogenases, catalytic domain"/>
    <property type="match status" value="1"/>
</dbReference>
<keyword evidence="4" id="KW-0560">Oxidoreductase</keyword>
<dbReference type="InterPro" id="IPR002328">
    <property type="entry name" value="ADH_Zn_CS"/>
</dbReference>
<dbReference type="PANTHER" id="PTHR43880:SF12">
    <property type="entry name" value="ALCOHOL DEHYDROGENASE CLASS-3"/>
    <property type="match status" value="1"/>
</dbReference>
<gene>
    <name evidence="8" type="ORF">D6Z83_02535</name>
    <name evidence="9" type="ORF">EBE87_10035</name>
</gene>
<dbReference type="Pfam" id="PF00107">
    <property type="entry name" value="ADH_zinc_N"/>
    <property type="match status" value="1"/>
</dbReference>
<dbReference type="SUPFAM" id="SSF51735">
    <property type="entry name" value="NAD(P)-binding Rossmann-fold domains"/>
    <property type="match status" value="1"/>
</dbReference>
<evidence type="ECO:0000256" key="3">
    <source>
        <dbReference type="ARBA" id="ARBA00022833"/>
    </source>
</evidence>
<proteinExistence type="inferred from homology"/>
<dbReference type="InParanoid" id="A0A3A9JPE3"/>
<comment type="similarity">
    <text evidence="6">Belongs to the zinc-containing alcohol dehydrogenase family.</text>
</comment>
<dbReference type="PROSITE" id="PS00059">
    <property type="entry name" value="ADH_ZINC"/>
    <property type="match status" value="1"/>
</dbReference>
<evidence type="ECO:0000256" key="6">
    <source>
        <dbReference type="RuleBase" id="RU361277"/>
    </source>
</evidence>
<reference evidence="8 11" key="1">
    <citation type="submission" date="2018-09" db="EMBL/GenBank/DDBJ databases">
        <title>Roseomonas sp. nov., isolated from feces of Tibetan antelopes in the Qinghai-Tibet plateau, China.</title>
        <authorList>
            <person name="Tian Z."/>
        </authorList>
    </citation>
    <scope>NUCLEOTIDE SEQUENCE [LARGE SCALE GENOMIC DNA]</scope>
    <source>
        <strain evidence="9 10">Z23</strain>
        <strain evidence="8 11">Z24</strain>
    </source>
</reference>
<dbReference type="InterPro" id="IPR011032">
    <property type="entry name" value="GroES-like_sf"/>
</dbReference>
<evidence type="ECO:0000313" key="8">
    <source>
        <dbReference type="EMBL" id="RKK05746.1"/>
    </source>
</evidence>
<accession>A0A3A9JPE3</accession>
<dbReference type="Pfam" id="PF08240">
    <property type="entry name" value="ADH_N"/>
    <property type="match status" value="1"/>
</dbReference>
<dbReference type="PANTHER" id="PTHR43880">
    <property type="entry name" value="ALCOHOL DEHYDROGENASE"/>
    <property type="match status" value="1"/>
</dbReference>
<evidence type="ECO:0000256" key="1">
    <source>
        <dbReference type="ARBA" id="ARBA00001947"/>
    </source>
</evidence>
<dbReference type="SUPFAM" id="SSF50129">
    <property type="entry name" value="GroES-like"/>
    <property type="match status" value="2"/>
</dbReference>
<dbReference type="Gene3D" id="3.40.50.720">
    <property type="entry name" value="NAD(P)-binding Rossmann-like Domain"/>
    <property type="match status" value="1"/>
</dbReference>